<protein>
    <submittedName>
        <fullName evidence="2">Putative conserved secreted protein</fullName>
    </submittedName>
</protein>
<accession>A0A4D5RHY2</accession>
<dbReference type="OrthoDB" id="10337639at2759"/>
<dbReference type="VEuPathDB" id="VectorBase:ISCW001204"/>
<feature type="signal peptide" evidence="1">
    <location>
        <begin position="1"/>
        <end position="26"/>
    </location>
</feature>
<dbReference type="AlphaFoldDB" id="A0A4D5RHY2"/>
<evidence type="ECO:0000256" key="1">
    <source>
        <dbReference type="SAM" id="SignalP"/>
    </source>
</evidence>
<sequence length="222" mass="24158">MEHPAGKIVAAIVLLSALVFRRGACAGERCDSGKVYNCYKDAMYKIHLWSDRFSAGSVAQNCGWAKNVSACTEGLVTIGCTDEVKGRIRILEEGFDKTRTSLCDPNLFKSLLEWSECLNEEAFELCLDASDHRIKELEGSGKLSRKDAECRMLWNEMDCVLSAATGCPPSTSLAIEAMRNYGSTRLYIEDCPRPGGGNLGLASRPEMFVVLGTLLASLAGSL</sequence>
<name>A0A4D5RHY2_IXOSC</name>
<feature type="chain" id="PRO_5020024962" evidence="1">
    <location>
        <begin position="27"/>
        <end position="222"/>
    </location>
</feature>
<evidence type="ECO:0000313" key="2">
    <source>
        <dbReference type="EMBL" id="MOY36763.1"/>
    </source>
</evidence>
<organism evidence="2">
    <name type="scientific">Ixodes scapularis</name>
    <name type="common">Black-legged tick</name>
    <name type="synonym">Deer tick</name>
    <dbReference type="NCBI Taxonomy" id="6945"/>
    <lineage>
        <taxon>Eukaryota</taxon>
        <taxon>Metazoa</taxon>
        <taxon>Ecdysozoa</taxon>
        <taxon>Arthropoda</taxon>
        <taxon>Chelicerata</taxon>
        <taxon>Arachnida</taxon>
        <taxon>Acari</taxon>
        <taxon>Parasitiformes</taxon>
        <taxon>Ixodida</taxon>
        <taxon>Ixodoidea</taxon>
        <taxon>Ixodidae</taxon>
        <taxon>Ixodinae</taxon>
        <taxon>Ixodes</taxon>
    </lineage>
</organism>
<proteinExistence type="predicted"/>
<dbReference type="VEuPathDB" id="VectorBase:ISCP_033065"/>
<reference evidence="2" key="1">
    <citation type="submission" date="2019-04" db="EMBL/GenBank/DDBJ databases">
        <title>An insight into the mialome of Ixodes scapularis.</title>
        <authorList>
            <person name="Ribeiro J.M."/>
            <person name="Mather T.N."/>
            <person name="Karim S."/>
        </authorList>
    </citation>
    <scope>NUCLEOTIDE SEQUENCE</scope>
</reference>
<dbReference type="EMBL" id="GHJT01002792">
    <property type="protein sequence ID" value="MOY36763.1"/>
    <property type="molecule type" value="Transcribed_RNA"/>
</dbReference>
<keyword evidence="1" id="KW-0732">Signal</keyword>